<comment type="subcellular location">
    <subcellularLocation>
        <location evidence="3">Cytoplasm</location>
    </subcellularLocation>
    <text evidence="3">The tmRNA-SmpB complex associates with stalled 70S ribosomes.</text>
</comment>
<gene>
    <name evidence="3 4" type="primary">smpB</name>
    <name evidence="4" type="ORF">NCTC10741_02829</name>
</gene>
<dbReference type="GO" id="GO:0070929">
    <property type="term" value="P:trans-translation"/>
    <property type="evidence" value="ECO:0007669"/>
    <property type="project" value="UniProtKB-UniRule"/>
</dbReference>
<dbReference type="EMBL" id="LR131273">
    <property type="protein sequence ID" value="VDR39685.1"/>
    <property type="molecule type" value="Genomic_DNA"/>
</dbReference>
<comment type="function">
    <text evidence="3">Required for rescue of stalled ribosomes mediated by trans-translation. Binds to transfer-messenger RNA (tmRNA), required for stable association of tmRNA with ribosomes. tmRNA and SmpB together mimic tRNA shape, replacing the anticodon stem-loop with SmpB. tmRNA is encoded by the ssrA gene; the 2 termini fold to resemble tRNA(Ala) and it encodes a 'tag peptide', a short internal open reading frame. During trans-translation Ala-aminoacylated tmRNA acts like a tRNA, entering the A-site of stalled ribosomes, displacing the stalled mRNA. The ribosome then switches to translate the ORF on the tmRNA; the nascent peptide is terminated with the 'tag peptide' encoded by the tmRNA and targeted for degradation. The ribosome is freed to recommence translation, which seems to be the essential function of trans-translation.</text>
</comment>
<dbReference type="NCBIfam" id="NF003843">
    <property type="entry name" value="PRK05422.1"/>
    <property type="match status" value="1"/>
</dbReference>
<dbReference type="GO" id="GO:0005829">
    <property type="term" value="C:cytosol"/>
    <property type="evidence" value="ECO:0007669"/>
    <property type="project" value="TreeGrafter"/>
</dbReference>
<evidence type="ECO:0000256" key="3">
    <source>
        <dbReference type="HAMAP-Rule" id="MF_00023"/>
    </source>
</evidence>
<evidence type="ECO:0000313" key="4">
    <source>
        <dbReference type="EMBL" id="VDR39685.1"/>
    </source>
</evidence>
<keyword evidence="2 3" id="KW-0694">RNA-binding</keyword>
<dbReference type="InterPro" id="IPR020081">
    <property type="entry name" value="SsrA-bd_prot_CS"/>
</dbReference>
<protein>
    <recommendedName>
        <fullName evidence="3">SsrA-binding protein</fullName>
    </recommendedName>
    <alternativeName>
        <fullName evidence="3">Small protein B</fullName>
    </alternativeName>
</protein>
<accession>A0A3P8L3F5</accession>
<evidence type="ECO:0000256" key="1">
    <source>
        <dbReference type="ARBA" id="ARBA00022490"/>
    </source>
</evidence>
<dbReference type="AlphaFoldDB" id="A0A3P8L3F5"/>
<dbReference type="HAMAP" id="MF_00023">
    <property type="entry name" value="SmpB"/>
    <property type="match status" value="1"/>
</dbReference>
<dbReference type="Pfam" id="PF01668">
    <property type="entry name" value="SmpB"/>
    <property type="match status" value="1"/>
</dbReference>
<proteinExistence type="inferred from homology"/>
<evidence type="ECO:0000313" key="5">
    <source>
        <dbReference type="Proteomes" id="UP000271626"/>
    </source>
</evidence>
<dbReference type="Proteomes" id="UP000271626">
    <property type="component" value="Chromosome"/>
</dbReference>
<dbReference type="CDD" id="cd09294">
    <property type="entry name" value="SmpB"/>
    <property type="match status" value="1"/>
</dbReference>
<dbReference type="PANTHER" id="PTHR30308:SF2">
    <property type="entry name" value="SSRA-BINDING PROTEIN"/>
    <property type="match status" value="1"/>
</dbReference>
<organism evidence="4 5">
    <name type="scientific">Tsukamurella paurometabola</name>
    <name type="common">Corynebacterium paurometabolum</name>
    <dbReference type="NCBI Taxonomy" id="2061"/>
    <lineage>
        <taxon>Bacteria</taxon>
        <taxon>Bacillati</taxon>
        <taxon>Actinomycetota</taxon>
        <taxon>Actinomycetes</taxon>
        <taxon>Mycobacteriales</taxon>
        <taxon>Tsukamurellaceae</taxon>
        <taxon>Tsukamurella</taxon>
    </lineage>
</organism>
<dbReference type="SUPFAM" id="SSF74982">
    <property type="entry name" value="Small protein B (SmpB)"/>
    <property type="match status" value="1"/>
</dbReference>
<dbReference type="PANTHER" id="PTHR30308">
    <property type="entry name" value="TMRNA-BINDING COMPONENT OF TRANS-TRANSLATION TAGGING COMPLEX"/>
    <property type="match status" value="1"/>
</dbReference>
<dbReference type="GO" id="GO:0003723">
    <property type="term" value="F:RNA binding"/>
    <property type="evidence" value="ECO:0007669"/>
    <property type="project" value="UniProtKB-UniRule"/>
</dbReference>
<dbReference type="PROSITE" id="PS01317">
    <property type="entry name" value="SSRP"/>
    <property type="match status" value="1"/>
</dbReference>
<name>A0A3P8L3F5_TSUPA</name>
<dbReference type="InterPro" id="IPR000037">
    <property type="entry name" value="SsrA-bd_prot"/>
</dbReference>
<sequence length="179" mass="20489">MEWLSSRDRHSVAAYRKGRTMAKEKGRSVIASNRKARHNYAILDTFEAGVVLVGTEVKALREGKASLVDAYATIDDGEIWLRGLHIPEYGNGTWTNHTPRRTRKLLMHRREIDSLTGKIREGNQTLVPLSMYFNDGRVKVELALAKGKQDYDKRQDIARRTAERELVRELGRRVKGMRG</sequence>
<dbReference type="Gene3D" id="2.40.280.10">
    <property type="match status" value="1"/>
</dbReference>
<dbReference type="InterPro" id="IPR023620">
    <property type="entry name" value="SmpB"/>
</dbReference>
<reference evidence="4 5" key="1">
    <citation type="submission" date="2018-12" db="EMBL/GenBank/DDBJ databases">
        <authorList>
            <consortium name="Pathogen Informatics"/>
        </authorList>
    </citation>
    <scope>NUCLEOTIDE SEQUENCE [LARGE SCALE GENOMIC DNA]</scope>
    <source>
        <strain evidence="4 5">NCTC10741</strain>
    </source>
</reference>
<evidence type="ECO:0000256" key="2">
    <source>
        <dbReference type="ARBA" id="ARBA00022884"/>
    </source>
</evidence>
<dbReference type="GO" id="GO:0070930">
    <property type="term" value="P:trans-translation-dependent protein tagging"/>
    <property type="evidence" value="ECO:0007669"/>
    <property type="project" value="TreeGrafter"/>
</dbReference>
<keyword evidence="1 3" id="KW-0963">Cytoplasm</keyword>
<comment type="similarity">
    <text evidence="3">Belongs to the SmpB family.</text>
</comment>
<dbReference type="NCBIfam" id="TIGR00086">
    <property type="entry name" value="smpB"/>
    <property type="match status" value="1"/>
</dbReference>